<name>A0A8J2SIW9_9STRA</name>
<evidence type="ECO:0000313" key="2">
    <source>
        <dbReference type="EMBL" id="CAH0368446.1"/>
    </source>
</evidence>
<feature type="region of interest" description="Disordered" evidence="1">
    <location>
        <begin position="1"/>
        <end position="160"/>
    </location>
</feature>
<protein>
    <submittedName>
        <fullName evidence="2">Uncharacterized protein</fullName>
    </submittedName>
</protein>
<sequence length="244" mass="25431">CNGDIACSAPASGLFSPTSGHSRSPLKLAPRNHAQLRPPPRLRGQRLPRRPTTGAAQYKLARRPRGLGAAVLDDRLHGQGPHGAPRGRATGQGGGRRRDGGAHQGARGADRRGARAARRAGARGRAGAGAGAAEGRGAGRARAHAGRARGPRGPRVGCCGRHQRGLRAAQGLEAGRVAVGARGARAPRGARHVRRRRGARGRGARRAGGGRRRGVRAAHSQHQEDVEPLGRVRAQPHLRIPVCI</sequence>
<feature type="compositionally biased region" description="Basic residues" evidence="1">
    <location>
        <begin position="188"/>
        <end position="216"/>
    </location>
</feature>
<keyword evidence="3" id="KW-1185">Reference proteome</keyword>
<gene>
    <name evidence="2" type="ORF">PECAL_2P15120</name>
</gene>
<feature type="compositionally biased region" description="Basic residues" evidence="1">
    <location>
        <begin position="139"/>
        <end position="152"/>
    </location>
</feature>
<organism evidence="2 3">
    <name type="scientific">Pelagomonas calceolata</name>
    <dbReference type="NCBI Taxonomy" id="35677"/>
    <lineage>
        <taxon>Eukaryota</taxon>
        <taxon>Sar</taxon>
        <taxon>Stramenopiles</taxon>
        <taxon>Ochrophyta</taxon>
        <taxon>Pelagophyceae</taxon>
        <taxon>Pelagomonadales</taxon>
        <taxon>Pelagomonadaceae</taxon>
        <taxon>Pelagomonas</taxon>
    </lineage>
</organism>
<feature type="region of interest" description="Disordered" evidence="1">
    <location>
        <begin position="180"/>
        <end position="232"/>
    </location>
</feature>
<accession>A0A8J2SIW9</accession>
<evidence type="ECO:0000313" key="3">
    <source>
        <dbReference type="Proteomes" id="UP000789595"/>
    </source>
</evidence>
<dbReference type="EMBL" id="CAKKNE010000002">
    <property type="protein sequence ID" value="CAH0368446.1"/>
    <property type="molecule type" value="Genomic_DNA"/>
</dbReference>
<feature type="compositionally biased region" description="Basic and acidic residues" evidence="1">
    <location>
        <begin position="221"/>
        <end position="230"/>
    </location>
</feature>
<feature type="compositionally biased region" description="Gly residues" evidence="1">
    <location>
        <begin position="124"/>
        <end position="138"/>
    </location>
</feature>
<reference evidence="2" key="1">
    <citation type="submission" date="2021-11" db="EMBL/GenBank/DDBJ databases">
        <authorList>
            <consortium name="Genoscope - CEA"/>
            <person name="William W."/>
        </authorList>
    </citation>
    <scope>NUCLEOTIDE SEQUENCE</scope>
</reference>
<dbReference type="Proteomes" id="UP000789595">
    <property type="component" value="Unassembled WGS sequence"/>
</dbReference>
<evidence type="ECO:0000256" key="1">
    <source>
        <dbReference type="SAM" id="MobiDB-lite"/>
    </source>
</evidence>
<dbReference type="AlphaFoldDB" id="A0A8J2SIW9"/>
<comment type="caution">
    <text evidence="2">The sequence shown here is derived from an EMBL/GenBank/DDBJ whole genome shotgun (WGS) entry which is preliminary data.</text>
</comment>
<proteinExistence type="predicted"/>
<feature type="non-terminal residue" evidence="2">
    <location>
        <position position="1"/>
    </location>
</feature>